<organism evidence="4 5">
    <name type="scientific">Massilia atriviolacea</name>
    <dbReference type="NCBI Taxonomy" id="2495579"/>
    <lineage>
        <taxon>Bacteria</taxon>
        <taxon>Pseudomonadati</taxon>
        <taxon>Pseudomonadota</taxon>
        <taxon>Betaproteobacteria</taxon>
        <taxon>Burkholderiales</taxon>
        <taxon>Oxalobacteraceae</taxon>
        <taxon>Telluria group</taxon>
        <taxon>Massilia</taxon>
    </lineage>
</organism>
<dbReference type="PANTHER" id="PTHR24173">
    <property type="entry name" value="ANKYRIN REPEAT CONTAINING"/>
    <property type="match status" value="1"/>
</dbReference>
<keyword evidence="1" id="KW-0677">Repeat</keyword>
<protein>
    <submittedName>
        <fullName evidence="4">Ankyrin repeat domain-containing protein</fullName>
    </submittedName>
</protein>
<dbReference type="InterPro" id="IPR036770">
    <property type="entry name" value="Ankyrin_rpt-contain_sf"/>
</dbReference>
<gene>
    <name evidence="4" type="ORF">EJB06_16070</name>
</gene>
<accession>A0A430HK01</accession>
<dbReference type="OrthoDB" id="671583at2"/>
<evidence type="ECO:0000256" key="3">
    <source>
        <dbReference type="PROSITE-ProRule" id="PRU00023"/>
    </source>
</evidence>
<sequence>MGSRAGAKLARSFAYYTGIGMRSDLDMKNDSLSSKETIDLVDRVKALVDSGDIEGLGAALEARPGIVELAYCIVSRVSLLGYAARCGQTGICALLVQRGVDVDTRSGRADTPLGMAASEGHLATAAWLLAHGAMPDGDPCAILSPLMHAIIPGHADVAALLIDAGADLTRLHSRQHQSALDLALVWGHAHIEAMLRAKNAPSLFEGSDWSQEYGGPILAFIDSQFGRVLPVSLSAIVHGTDVVQRVALVNNNRSKMLFTVGLFNVHEPMIELFIVLAPAWNMHDSSAANQFPSALLLCLADRVVQGLHVEEGMLVMADDPAYSALAWPAEIAGFQVCDHQWGTDREHEKDIADDEKVGLWTLAPIKRTRNGVRKYSLEKNRTAGWTALTLHPA</sequence>
<dbReference type="AlphaFoldDB" id="A0A430HK01"/>
<keyword evidence="2 3" id="KW-0040">ANK repeat</keyword>
<dbReference type="Proteomes" id="UP000278085">
    <property type="component" value="Unassembled WGS sequence"/>
</dbReference>
<evidence type="ECO:0000313" key="4">
    <source>
        <dbReference type="EMBL" id="RSZ57845.1"/>
    </source>
</evidence>
<evidence type="ECO:0000256" key="1">
    <source>
        <dbReference type="ARBA" id="ARBA00022737"/>
    </source>
</evidence>
<dbReference type="PANTHER" id="PTHR24173:SF74">
    <property type="entry name" value="ANKYRIN REPEAT DOMAIN-CONTAINING PROTEIN 16"/>
    <property type="match status" value="1"/>
</dbReference>
<dbReference type="InterPro" id="IPR002110">
    <property type="entry name" value="Ankyrin_rpt"/>
</dbReference>
<dbReference type="SUPFAM" id="SSF48403">
    <property type="entry name" value="Ankyrin repeat"/>
    <property type="match status" value="1"/>
</dbReference>
<name>A0A430HK01_9BURK</name>
<comment type="caution">
    <text evidence="4">The sequence shown here is derived from an EMBL/GenBank/DDBJ whole genome shotgun (WGS) entry which is preliminary data.</text>
</comment>
<proteinExistence type="predicted"/>
<evidence type="ECO:0000313" key="5">
    <source>
        <dbReference type="Proteomes" id="UP000278085"/>
    </source>
</evidence>
<evidence type="ECO:0000256" key="2">
    <source>
        <dbReference type="ARBA" id="ARBA00023043"/>
    </source>
</evidence>
<dbReference type="Gene3D" id="1.25.40.20">
    <property type="entry name" value="Ankyrin repeat-containing domain"/>
    <property type="match status" value="1"/>
</dbReference>
<dbReference type="SMART" id="SM00248">
    <property type="entry name" value="ANK"/>
    <property type="match status" value="4"/>
</dbReference>
<feature type="repeat" description="ANK" evidence="3">
    <location>
        <begin position="144"/>
        <end position="173"/>
    </location>
</feature>
<dbReference type="Pfam" id="PF12796">
    <property type="entry name" value="Ank_2"/>
    <property type="match status" value="1"/>
</dbReference>
<dbReference type="PROSITE" id="PS50088">
    <property type="entry name" value="ANK_REPEAT"/>
    <property type="match status" value="1"/>
</dbReference>
<dbReference type="EMBL" id="RXLQ01000008">
    <property type="protein sequence ID" value="RSZ57845.1"/>
    <property type="molecule type" value="Genomic_DNA"/>
</dbReference>
<reference evidence="4 5" key="1">
    <citation type="submission" date="2018-12" db="EMBL/GenBank/DDBJ databases">
        <authorList>
            <person name="Yang E."/>
        </authorList>
    </citation>
    <scope>NUCLEOTIDE SEQUENCE [LARGE SCALE GENOMIC DNA]</scope>
    <source>
        <strain evidence="4 5">SOD</strain>
    </source>
</reference>
<keyword evidence="5" id="KW-1185">Reference proteome</keyword>